<evidence type="ECO:0000313" key="1">
    <source>
        <dbReference type="EMBL" id="GEO19180.1"/>
    </source>
</evidence>
<proteinExistence type="predicted"/>
<gene>
    <name evidence="1" type="ORF">MAE02_68760</name>
</gene>
<sequence>MTRPSGPQSWRYFNRLSHWRKLVAASEYRALQNYVRELQRQLGRKILEDEIFKDALAVAAGTEKPL</sequence>
<comment type="caution">
    <text evidence="1">The sequence shown here is derived from an EMBL/GenBank/DDBJ whole genome shotgun (WGS) entry which is preliminary data.</text>
</comment>
<name>A0A512C4U3_9HYPH</name>
<organism evidence="1 2">
    <name type="scientific">Microvirga aerophila</name>
    <dbReference type="NCBI Taxonomy" id="670291"/>
    <lineage>
        <taxon>Bacteria</taxon>
        <taxon>Pseudomonadati</taxon>
        <taxon>Pseudomonadota</taxon>
        <taxon>Alphaproteobacteria</taxon>
        <taxon>Hyphomicrobiales</taxon>
        <taxon>Methylobacteriaceae</taxon>
        <taxon>Microvirga</taxon>
    </lineage>
</organism>
<dbReference type="AlphaFoldDB" id="A0A512C4U3"/>
<evidence type="ECO:0000313" key="2">
    <source>
        <dbReference type="Proteomes" id="UP000321085"/>
    </source>
</evidence>
<protein>
    <submittedName>
        <fullName evidence="1">Uncharacterized protein</fullName>
    </submittedName>
</protein>
<dbReference type="Proteomes" id="UP000321085">
    <property type="component" value="Unassembled WGS sequence"/>
</dbReference>
<reference evidence="1 2" key="1">
    <citation type="submission" date="2019-07" db="EMBL/GenBank/DDBJ databases">
        <title>Whole genome shotgun sequence of Microvirga aerophila NBRC 106136.</title>
        <authorList>
            <person name="Hosoyama A."/>
            <person name="Uohara A."/>
            <person name="Ohji S."/>
            <person name="Ichikawa N."/>
        </authorList>
    </citation>
    <scope>NUCLEOTIDE SEQUENCE [LARGE SCALE GENOMIC DNA]</scope>
    <source>
        <strain evidence="1 2">NBRC 106136</strain>
    </source>
</reference>
<dbReference type="OrthoDB" id="7476756at2"/>
<dbReference type="EMBL" id="BJYU01000348">
    <property type="protein sequence ID" value="GEO19180.1"/>
    <property type="molecule type" value="Genomic_DNA"/>
</dbReference>
<accession>A0A512C4U3</accession>
<keyword evidence="2" id="KW-1185">Reference proteome</keyword>